<dbReference type="OrthoDB" id="8003338at2"/>
<protein>
    <recommendedName>
        <fullName evidence="5">HTH cro/C1-type domain-containing protein</fullName>
    </recommendedName>
</protein>
<evidence type="ECO:0000313" key="2">
    <source>
        <dbReference type="EMBL" id="VUF15450.1"/>
    </source>
</evidence>
<keyword evidence="4" id="KW-1185">Reference proteome</keyword>
<reference evidence="2 3" key="1">
    <citation type="submission" date="2019-06" db="EMBL/GenBank/DDBJ databases">
        <authorList>
            <person name="Rodrigo-Torres L."/>
            <person name="Arahal R. D."/>
            <person name="Lucena T."/>
        </authorList>
    </citation>
    <scope>NUCLEOTIDE SEQUENCE [LARGE SCALE GENOMIC DNA]</scope>
    <source>
        <strain evidence="2 3">SW08-7</strain>
    </source>
</reference>
<accession>A0A564G6I7</accession>
<dbReference type="EMBL" id="BPQI01000182">
    <property type="protein sequence ID" value="GJD59029.1"/>
    <property type="molecule type" value="Genomic_DNA"/>
</dbReference>
<evidence type="ECO:0000313" key="3">
    <source>
        <dbReference type="Proteomes" id="UP000401717"/>
    </source>
</evidence>
<organism evidence="2 3">
    <name type="scientific">Methylobacterium dankookense</name>
    <dbReference type="NCBI Taxonomy" id="560405"/>
    <lineage>
        <taxon>Bacteria</taxon>
        <taxon>Pseudomonadati</taxon>
        <taxon>Pseudomonadota</taxon>
        <taxon>Alphaproteobacteria</taxon>
        <taxon>Hyphomicrobiales</taxon>
        <taxon>Methylobacteriaceae</taxon>
        <taxon>Methylobacterium</taxon>
    </lineage>
</organism>
<reference evidence="1" key="3">
    <citation type="submission" date="2021-08" db="EMBL/GenBank/DDBJ databases">
        <authorList>
            <person name="Tani A."/>
            <person name="Ola A."/>
            <person name="Ogura Y."/>
            <person name="Katsura K."/>
            <person name="Hayashi T."/>
        </authorList>
    </citation>
    <scope>NUCLEOTIDE SEQUENCE</scope>
    <source>
        <strain evidence="1">DSM 22415</strain>
    </source>
</reference>
<gene>
    <name evidence="1" type="ORF">IFDJLNFL_4955</name>
    <name evidence="2" type="ORF">MTDSW087_05190</name>
</gene>
<proteinExistence type="predicted"/>
<dbReference type="Proteomes" id="UP001055303">
    <property type="component" value="Unassembled WGS sequence"/>
</dbReference>
<dbReference type="EMBL" id="CABFVH010000055">
    <property type="protein sequence ID" value="VUF15450.1"/>
    <property type="molecule type" value="Genomic_DNA"/>
</dbReference>
<sequence>MARRAPLHHDDARRCLQAAVDLAGGQGSWAARHGLTQSYVAKILGSRREITPRVLAALGLRELPRAYEPAEQRP</sequence>
<name>A0A564G6I7_9HYPH</name>
<reference evidence="1" key="2">
    <citation type="journal article" date="2021" name="Front. Microbiol.">
        <title>Comprehensive Comparative Genomics and Phenotyping of Methylobacterium Species.</title>
        <authorList>
            <person name="Alessa O."/>
            <person name="Ogura Y."/>
            <person name="Fujitani Y."/>
            <person name="Takami H."/>
            <person name="Hayashi T."/>
            <person name="Sahin N."/>
            <person name="Tani A."/>
        </authorList>
    </citation>
    <scope>NUCLEOTIDE SEQUENCE</scope>
    <source>
        <strain evidence="1">DSM 22415</strain>
    </source>
</reference>
<evidence type="ECO:0008006" key="5">
    <source>
        <dbReference type="Google" id="ProtNLM"/>
    </source>
</evidence>
<dbReference type="Proteomes" id="UP000401717">
    <property type="component" value="Unassembled WGS sequence"/>
</dbReference>
<evidence type="ECO:0000313" key="1">
    <source>
        <dbReference type="EMBL" id="GJD59029.1"/>
    </source>
</evidence>
<evidence type="ECO:0000313" key="4">
    <source>
        <dbReference type="Proteomes" id="UP001055303"/>
    </source>
</evidence>
<dbReference type="AlphaFoldDB" id="A0A564G6I7"/>